<reference evidence="2 3" key="2">
    <citation type="journal article" date="2015" name="Genome Announc.">
        <title>Complete Genome Sequence of Hyperthermophilic Piezophilic Archaeon Palaeococcus pacificus DY20341T, Isolated from Deep-Sea Hydrothermal Sediments.</title>
        <authorList>
            <person name="Zeng X."/>
            <person name="Jebbar M."/>
            <person name="Shao Z."/>
        </authorList>
    </citation>
    <scope>NUCLEOTIDE SEQUENCE [LARGE SCALE GENOMIC DNA]</scope>
    <source>
        <strain evidence="2 3">DY20341</strain>
    </source>
</reference>
<dbReference type="InterPro" id="IPR009078">
    <property type="entry name" value="Ferritin-like_SF"/>
</dbReference>
<dbReference type="HOGENOM" id="CLU_1399800_0_0_2"/>
<accession>A0A075LUD0</accession>
<proteinExistence type="predicted"/>
<dbReference type="GeneID" id="24843045"/>
<keyword evidence="3" id="KW-1185">Reference proteome</keyword>
<gene>
    <name evidence="2" type="ORF">PAP_09750</name>
</gene>
<dbReference type="KEGG" id="ppac:PAP_09750"/>
<dbReference type="RefSeq" id="WP_048165789.1">
    <property type="nucleotide sequence ID" value="NZ_CP006019.1"/>
</dbReference>
<feature type="domain" description="Rubrerythrin diiron-binding" evidence="1">
    <location>
        <begin position="28"/>
        <end position="160"/>
    </location>
</feature>
<dbReference type="Proteomes" id="UP000027981">
    <property type="component" value="Chromosome"/>
</dbReference>
<dbReference type="OrthoDB" id="103624at2157"/>
<sequence>MESFEIEKEVEERVSQILQELTKEPLYEVLSYAIRGEEEAVELYTFLSKRLEEPHAKKRFEEFIMAEKGHKEKIIRIFNELFPDKEPGKIKAETWIGIATKGKPAIKTAKSYLDILKIAVESEKLAESIYNFIGRNIPDEQYKAIFFELAMDEKRHYDFVKSQYLFYKRAKAEESVHDMINDLLQK</sequence>
<dbReference type="Pfam" id="PF02915">
    <property type="entry name" value="Rubrerythrin"/>
    <property type="match status" value="1"/>
</dbReference>
<dbReference type="GO" id="GO:0046872">
    <property type="term" value="F:metal ion binding"/>
    <property type="evidence" value="ECO:0007669"/>
    <property type="project" value="InterPro"/>
</dbReference>
<organism evidence="2 3">
    <name type="scientific">Palaeococcus pacificus DY20341</name>
    <dbReference type="NCBI Taxonomy" id="1343739"/>
    <lineage>
        <taxon>Archaea</taxon>
        <taxon>Methanobacteriati</taxon>
        <taxon>Methanobacteriota</taxon>
        <taxon>Thermococci</taxon>
        <taxon>Thermococcales</taxon>
        <taxon>Thermococcaceae</taxon>
        <taxon>Palaeococcus</taxon>
    </lineage>
</organism>
<dbReference type="Gene3D" id="1.20.1260.10">
    <property type="match status" value="1"/>
</dbReference>
<evidence type="ECO:0000259" key="1">
    <source>
        <dbReference type="Pfam" id="PF02915"/>
    </source>
</evidence>
<evidence type="ECO:0000313" key="3">
    <source>
        <dbReference type="Proteomes" id="UP000027981"/>
    </source>
</evidence>
<evidence type="ECO:0000313" key="2">
    <source>
        <dbReference type="EMBL" id="AIF70325.1"/>
    </source>
</evidence>
<dbReference type="EMBL" id="CP006019">
    <property type="protein sequence ID" value="AIF70325.1"/>
    <property type="molecule type" value="Genomic_DNA"/>
</dbReference>
<dbReference type="eggNOG" id="arCOG01105">
    <property type="taxonomic scope" value="Archaea"/>
</dbReference>
<dbReference type="CDD" id="cd01045">
    <property type="entry name" value="Ferritin_like_AB"/>
    <property type="match status" value="1"/>
</dbReference>
<name>A0A075LUD0_9EURY</name>
<dbReference type="SUPFAM" id="SSF47240">
    <property type="entry name" value="Ferritin-like"/>
    <property type="match status" value="1"/>
</dbReference>
<dbReference type="PANTHER" id="PTHR33531">
    <property type="entry name" value="RUBRERYTHRIN SUBFAMILY"/>
    <property type="match status" value="1"/>
</dbReference>
<dbReference type="AlphaFoldDB" id="A0A075LUD0"/>
<dbReference type="InterPro" id="IPR012347">
    <property type="entry name" value="Ferritin-like"/>
</dbReference>
<dbReference type="InterPro" id="IPR003251">
    <property type="entry name" value="Rr_diiron-bd_dom"/>
</dbReference>
<protein>
    <recommendedName>
        <fullName evidence="1">Rubrerythrin diiron-binding domain-containing protein</fullName>
    </recommendedName>
</protein>
<dbReference type="PANTHER" id="PTHR33531:SF10">
    <property type="entry name" value="BLR7895 PROTEIN"/>
    <property type="match status" value="1"/>
</dbReference>
<dbReference type="STRING" id="1343739.PAP_09750"/>
<reference evidence="3" key="1">
    <citation type="submission" date="2013-06" db="EMBL/GenBank/DDBJ databases">
        <title>Complete Genome Sequence of Hyperthermophilic Palaeococcus pacificus DY20341T, Isolated from a Deep-Sea Hydrothermal Sediments.</title>
        <authorList>
            <person name="Zeng X."/>
            <person name="Shao Z."/>
        </authorList>
    </citation>
    <scope>NUCLEOTIDE SEQUENCE [LARGE SCALE GENOMIC DNA]</scope>
    <source>
        <strain evidence="3">DY20341</strain>
    </source>
</reference>
<dbReference type="GO" id="GO:0016491">
    <property type="term" value="F:oxidoreductase activity"/>
    <property type="evidence" value="ECO:0007669"/>
    <property type="project" value="InterPro"/>
</dbReference>